<sequence>MREHQEDVGRTERIGFGCMFQAVGKMFEIVDGFITEIADQAAGKARQAWDFGRFEAVVEGFDKGQGIAVVLFDDFAVLIHIDMFAAGFEIVAARQADKGIAAEAFATDNGFEQVGERLVGKFEVD</sequence>
<protein>
    <submittedName>
        <fullName evidence="1">Uncharacterized protein</fullName>
    </submittedName>
</protein>
<accession>A0A9W5MZN8</accession>
<comment type="caution">
    <text evidence="1">The sequence shown here is derived from an EMBL/GenBank/DDBJ whole genome shotgun (WGS) entry which is preliminary data.</text>
</comment>
<organism evidence="1 2">
    <name type="scientific">Neisseria subflava NJ9703</name>
    <dbReference type="NCBI Taxonomy" id="546268"/>
    <lineage>
        <taxon>Bacteria</taxon>
        <taxon>Pseudomonadati</taxon>
        <taxon>Pseudomonadota</taxon>
        <taxon>Betaproteobacteria</taxon>
        <taxon>Neisseriales</taxon>
        <taxon>Neisseriaceae</taxon>
        <taxon>Neisseria</taxon>
    </lineage>
</organism>
<proteinExistence type="predicted"/>
<evidence type="ECO:0000313" key="1">
    <source>
        <dbReference type="EMBL" id="EFC52414.1"/>
    </source>
</evidence>
<reference evidence="1 2" key="1">
    <citation type="submission" date="2010-01" db="EMBL/GenBank/DDBJ databases">
        <authorList>
            <person name="Weinstock G."/>
            <person name="Sodergren E."/>
            <person name="Clifton S."/>
            <person name="Fulton L."/>
            <person name="Fulton B."/>
            <person name="Courtney L."/>
            <person name="Fronick C."/>
            <person name="Harrison M."/>
            <person name="Strong C."/>
            <person name="Farmer C."/>
            <person name="Delahaunty K."/>
            <person name="Markovic C."/>
            <person name="Hall O."/>
            <person name="Minx P."/>
            <person name="Tomlinson C."/>
            <person name="Mitreva M."/>
            <person name="Nelson J."/>
            <person name="Hou S."/>
            <person name="Wollam A."/>
            <person name="Pepin K.H."/>
            <person name="Johnson M."/>
            <person name="Bhonagiri V."/>
            <person name="Nash W.E."/>
            <person name="Warren W."/>
            <person name="Chinwalla A."/>
            <person name="Mardis E.R."/>
            <person name="Wilson R.K."/>
        </authorList>
    </citation>
    <scope>NUCLEOTIDE SEQUENCE [LARGE SCALE GENOMIC DNA]</scope>
    <source>
        <strain evidence="1 2">NJ9703</strain>
    </source>
</reference>
<gene>
    <name evidence="1" type="ORF">NEISUBOT_04160</name>
</gene>
<dbReference type="EMBL" id="ACEO02000004">
    <property type="protein sequence ID" value="EFC52414.1"/>
    <property type="molecule type" value="Genomic_DNA"/>
</dbReference>
<dbReference type="AlphaFoldDB" id="A0A9W5MZN8"/>
<evidence type="ECO:0000313" key="2">
    <source>
        <dbReference type="Proteomes" id="UP000004621"/>
    </source>
</evidence>
<dbReference type="Proteomes" id="UP000004621">
    <property type="component" value="Unassembled WGS sequence"/>
</dbReference>
<name>A0A9W5MZN8_NEISU</name>